<gene>
    <name evidence="6" type="primary">tsaD</name>
    <name evidence="8" type="ORF">A2392_00170</name>
</gene>
<keyword evidence="4 6" id="KW-0012">Acyltransferase</keyword>
<sequence>MKILSIETSCDETAVSIIEATGDFPTAEYKILGNALFSQIDIHREYGGVFPAVAKREHAKTLVPMMEKALHEAGELKGGEGEALAASETIKTLLDRELELFEQLSQFVSEYARPDIDLIAVTAGPGLEPTLWVGVNFAKALALVWNIPVVAVNHMEGHVLSSVFDGSNLAALQFPALALLISGGHTELIKMSGWSRYEKIGATRDDAVGEAFDKVARLLGLPYPGGPEISHLAKLARAANLPAFTKLPRPMLDSKDLDFSFSGLKTAVRYAVADKGLSEDDIKAMARDFEDAVTEVLLKKTERAISEHGIQSLILGGGVSANSHIRDSFTEFFGREYPELALYLPDPKLSTDNSIMIALAGHARSSTPTAPTLEALSLIRASGNRSLAEETL</sequence>
<dbReference type="EC" id="2.3.1.234" evidence="6"/>
<feature type="binding site" evidence="6">
    <location>
        <position position="226"/>
    </location>
    <ligand>
        <name>substrate</name>
    </ligand>
</feature>
<keyword evidence="6" id="KW-0408">Iron</keyword>
<keyword evidence="2 6" id="KW-0819">tRNA processing</keyword>
<organism evidence="8 9">
    <name type="scientific">Candidatus Kaiserbacteria bacterium RIFOXYB1_FULL_46_14</name>
    <dbReference type="NCBI Taxonomy" id="1798531"/>
    <lineage>
        <taxon>Bacteria</taxon>
        <taxon>Candidatus Kaiseribacteriota</taxon>
    </lineage>
</organism>
<comment type="similarity">
    <text evidence="6">Belongs to the KAE1 / TsaD family.</text>
</comment>
<accession>A0A1F6FJ02</accession>
<keyword evidence="3 6" id="KW-0479">Metal-binding</keyword>
<evidence type="ECO:0000256" key="3">
    <source>
        <dbReference type="ARBA" id="ARBA00022723"/>
    </source>
</evidence>
<evidence type="ECO:0000256" key="2">
    <source>
        <dbReference type="ARBA" id="ARBA00022694"/>
    </source>
</evidence>
<evidence type="ECO:0000256" key="4">
    <source>
        <dbReference type="ARBA" id="ARBA00023315"/>
    </source>
</evidence>
<keyword evidence="1 6" id="KW-0808">Transferase</keyword>
<keyword evidence="6" id="KW-0963">Cytoplasm</keyword>
<dbReference type="InterPro" id="IPR017860">
    <property type="entry name" value="Peptidase_M22_CS"/>
</dbReference>
<dbReference type="EMBL" id="MFMS01000004">
    <property type="protein sequence ID" value="OGG85826.1"/>
    <property type="molecule type" value="Genomic_DNA"/>
</dbReference>
<comment type="catalytic activity">
    <reaction evidence="5 6">
        <text>L-threonylcarbamoyladenylate + adenosine(37) in tRNA = N(6)-L-threonylcarbamoyladenosine(37) in tRNA + AMP + H(+)</text>
        <dbReference type="Rhea" id="RHEA:37059"/>
        <dbReference type="Rhea" id="RHEA-COMP:10162"/>
        <dbReference type="Rhea" id="RHEA-COMP:10163"/>
        <dbReference type="ChEBI" id="CHEBI:15378"/>
        <dbReference type="ChEBI" id="CHEBI:73682"/>
        <dbReference type="ChEBI" id="CHEBI:74411"/>
        <dbReference type="ChEBI" id="CHEBI:74418"/>
        <dbReference type="ChEBI" id="CHEBI:456215"/>
        <dbReference type="EC" id="2.3.1.234"/>
    </reaction>
</comment>
<feature type="domain" description="Gcp-like" evidence="7">
    <location>
        <begin position="30"/>
        <end position="74"/>
    </location>
</feature>
<proteinExistence type="inferred from homology"/>
<feature type="binding site" evidence="6">
    <location>
        <begin position="180"/>
        <end position="184"/>
    </location>
    <ligand>
        <name>substrate</name>
    </ligand>
</feature>
<dbReference type="PRINTS" id="PR00789">
    <property type="entry name" value="OSIALOPTASE"/>
</dbReference>
<dbReference type="InterPro" id="IPR043129">
    <property type="entry name" value="ATPase_NBD"/>
</dbReference>
<dbReference type="Gene3D" id="3.30.420.40">
    <property type="match status" value="2"/>
</dbReference>
<dbReference type="SUPFAM" id="SSF53067">
    <property type="entry name" value="Actin-like ATPase domain"/>
    <property type="match status" value="3"/>
</dbReference>
<name>A0A1F6FJ02_9BACT</name>
<comment type="cofactor">
    <cofactor evidence="6">
        <name>Fe(2+)</name>
        <dbReference type="ChEBI" id="CHEBI:29033"/>
    </cofactor>
    <text evidence="6">Binds 1 Fe(2+) ion per subunit.</text>
</comment>
<feature type="domain" description="Gcp-like" evidence="7">
    <location>
        <begin position="113"/>
        <end position="358"/>
    </location>
</feature>
<protein>
    <recommendedName>
        <fullName evidence="6">tRNA N6-adenosine threonylcarbamoyltransferase</fullName>
        <ecNumber evidence="6">2.3.1.234</ecNumber>
    </recommendedName>
    <alternativeName>
        <fullName evidence="6">N6-L-threonylcarbamoyladenine synthase</fullName>
        <shortName evidence="6">t(6)A synthase</shortName>
    </alternativeName>
    <alternativeName>
        <fullName evidence="6">t(6)A37 threonylcarbamoyladenosine biosynthesis protein TsaD</fullName>
    </alternativeName>
    <alternativeName>
        <fullName evidence="6">tRNA threonylcarbamoyladenosine biosynthesis protein TsaD</fullName>
    </alternativeName>
</protein>
<dbReference type="Pfam" id="PF00814">
    <property type="entry name" value="TsaD"/>
    <property type="match status" value="2"/>
</dbReference>
<dbReference type="PANTHER" id="PTHR11735">
    <property type="entry name" value="TRNA N6-ADENOSINE THREONYLCARBAMOYLTRANSFERASE"/>
    <property type="match status" value="1"/>
</dbReference>
<dbReference type="Proteomes" id="UP000177395">
    <property type="component" value="Unassembled WGS sequence"/>
</dbReference>
<evidence type="ECO:0000256" key="5">
    <source>
        <dbReference type="ARBA" id="ARBA00048117"/>
    </source>
</evidence>
<evidence type="ECO:0000313" key="8">
    <source>
        <dbReference type="EMBL" id="OGG85826.1"/>
    </source>
</evidence>
<dbReference type="GO" id="GO:0005506">
    <property type="term" value="F:iron ion binding"/>
    <property type="evidence" value="ECO:0007669"/>
    <property type="project" value="UniProtKB-UniRule"/>
</dbReference>
<evidence type="ECO:0000256" key="6">
    <source>
        <dbReference type="HAMAP-Rule" id="MF_01445"/>
    </source>
</evidence>
<dbReference type="PROSITE" id="PS01016">
    <property type="entry name" value="GLYCOPROTEASE"/>
    <property type="match status" value="1"/>
</dbReference>
<feature type="binding site" evidence="6">
    <location>
        <position position="158"/>
    </location>
    <ligand>
        <name>Fe cation</name>
        <dbReference type="ChEBI" id="CHEBI:24875"/>
    </ligand>
</feature>
<comment type="subcellular location">
    <subcellularLocation>
        <location evidence="6">Cytoplasm</location>
    </subcellularLocation>
</comment>
<dbReference type="NCBIfam" id="TIGR00329">
    <property type="entry name" value="gcp_kae1"/>
    <property type="match status" value="1"/>
</dbReference>
<evidence type="ECO:0000256" key="1">
    <source>
        <dbReference type="ARBA" id="ARBA00022679"/>
    </source>
</evidence>
<dbReference type="AlphaFoldDB" id="A0A1F6FJ02"/>
<feature type="binding site" evidence="6">
    <location>
        <position position="352"/>
    </location>
    <ligand>
        <name>Fe cation</name>
        <dbReference type="ChEBI" id="CHEBI:24875"/>
    </ligand>
</feature>
<dbReference type="GO" id="GO:0005737">
    <property type="term" value="C:cytoplasm"/>
    <property type="evidence" value="ECO:0007669"/>
    <property type="project" value="UniProtKB-SubCell"/>
</dbReference>
<reference evidence="8 9" key="1">
    <citation type="journal article" date="2016" name="Nat. Commun.">
        <title>Thousands of microbial genomes shed light on interconnected biogeochemical processes in an aquifer system.</title>
        <authorList>
            <person name="Anantharaman K."/>
            <person name="Brown C.T."/>
            <person name="Hug L.A."/>
            <person name="Sharon I."/>
            <person name="Castelle C.J."/>
            <person name="Probst A.J."/>
            <person name="Thomas B.C."/>
            <person name="Singh A."/>
            <person name="Wilkins M.J."/>
            <person name="Karaoz U."/>
            <person name="Brodie E.L."/>
            <person name="Williams K.H."/>
            <person name="Hubbard S.S."/>
            <person name="Banfield J.F."/>
        </authorList>
    </citation>
    <scope>NUCLEOTIDE SEQUENCE [LARGE SCALE GENOMIC DNA]</scope>
</reference>
<dbReference type="InterPro" id="IPR017861">
    <property type="entry name" value="KAE1/TsaD"/>
</dbReference>
<comment type="caution">
    <text evidence="6">Lacks conserved residue(s) required for the propagation of feature annotation.</text>
</comment>
<dbReference type="GO" id="GO:0061711">
    <property type="term" value="F:tRNA N(6)-L-threonylcarbamoyladenine synthase activity"/>
    <property type="evidence" value="ECO:0007669"/>
    <property type="project" value="UniProtKB-EC"/>
</dbReference>
<feature type="binding site" evidence="6">
    <location>
        <position position="322"/>
    </location>
    <ligand>
        <name>substrate</name>
    </ligand>
</feature>
<dbReference type="InterPro" id="IPR022450">
    <property type="entry name" value="TsaD"/>
</dbReference>
<dbReference type="InterPro" id="IPR000905">
    <property type="entry name" value="Gcp-like_dom"/>
</dbReference>
<dbReference type="HAMAP" id="MF_01445">
    <property type="entry name" value="TsaD"/>
    <property type="match status" value="1"/>
</dbReference>
<dbReference type="STRING" id="1798531.A2392_00170"/>
<evidence type="ECO:0000259" key="7">
    <source>
        <dbReference type="Pfam" id="PF00814"/>
    </source>
</evidence>
<dbReference type="GO" id="GO:0002949">
    <property type="term" value="P:tRNA threonylcarbamoyladenosine modification"/>
    <property type="evidence" value="ECO:0007669"/>
    <property type="project" value="UniProtKB-UniRule"/>
</dbReference>
<evidence type="ECO:0000313" key="9">
    <source>
        <dbReference type="Proteomes" id="UP000177395"/>
    </source>
</evidence>
<feature type="binding site" evidence="6">
    <location>
        <position position="154"/>
    </location>
    <ligand>
        <name>Fe cation</name>
        <dbReference type="ChEBI" id="CHEBI:24875"/>
    </ligand>
</feature>
<comment type="function">
    <text evidence="6">Required for the formation of a threonylcarbamoyl group on adenosine at position 37 (t(6)A37) in tRNAs that read codons beginning with adenine. Is involved in the transfer of the threonylcarbamoyl moiety of threonylcarbamoyl-AMP (TC-AMP) to the N6 group of A37, together with TsaE and TsaB. TsaD likely plays a direct catalytic role in this reaction.</text>
</comment>
<dbReference type="PANTHER" id="PTHR11735:SF6">
    <property type="entry name" value="TRNA N6-ADENOSINE THREONYLCARBAMOYLTRANSFERASE, MITOCHONDRIAL"/>
    <property type="match status" value="1"/>
</dbReference>
<feature type="binding site" evidence="6">
    <location>
        <position position="213"/>
    </location>
    <ligand>
        <name>substrate</name>
    </ligand>
</feature>
<comment type="caution">
    <text evidence="8">The sequence shown here is derived from an EMBL/GenBank/DDBJ whole genome shotgun (WGS) entry which is preliminary data.</text>
</comment>